<comment type="caution">
    <text evidence="1">The sequence shown here is derived from an EMBL/GenBank/DDBJ whole genome shotgun (WGS) entry which is preliminary data.</text>
</comment>
<evidence type="ECO:0000313" key="1">
    <source>
        <dbReference type="EMBL" id="KAJ3978467.1"/>
    </source>
</evidence>
<organism evidence="1 2">
    <name type="scientific">Lentinula detonsa</name>
    <dbReference type="NCBI Taxonomy" id="2804962"/>
    <lineage>
        <taxon>Eukaryota</taxon>
        <taxon>Fungi</taxon>
        <taxon>Dikarya</taxon>
        <taxon>Basidiomycota</taxon>
        <taxon>Agaricomycotina</taxon>
        <taxon>Agaricomycetes</taxon>
        <taxon>Agaricomycetidae</taxon>
        <taxon>Agaricales</taxon>
        <taxon>Marasmiineae</taxon>
        <taxon>Omphalotaceae</taxon>
        <taxon>Lentinula</taxon>
    </lineage>
</organism>
<name>A0AA38PMR7_9AGAR</name>
<evidence type="ECO:0008006" key="3">
    <source>
        <dbReference type="Google" id="ProtNLM"/>
    </source>
</evidence>
<accession>A0AA38PMR7</accession>
<dbReference type="InterPro" id="IPR012337">
    <property type="entry name" value="RNaseH-like_sf"/>
</dbReference>
<sequence length="117" mass="13055">LAKRYGIHHITISPYNSQAAGVIERKHYDVCKSLLKAANGDEHHWPPTAHSVFWAEHVTHCRSTGASPYFLSHGVHPLLPLNVEEATFLLPPPDSVLTTTDLLARHAHELQKRVADL</sequence>
<proteinExistence type="predicted"/>
<feature type="non-terminal residue" evidence="1">
    <location>
        <position position="1"/>
    </location>
</feature>
<dbReference type="InterPro" id="IPR036397">
    <property type="entry name" value="RNaseH_sf"/>
</dbReference>
<reference evidence="1" key="1">
    <citation type="submission" date="2022-08" db="EMBL/GenBank/DDBJ databases">
        <authorList>
            <consortium name="DOE Joint Genome Institute"/>
            <person name="Min B."/>
            <person name="Riley R."/>
            <person name="Sierra-Patev S."/>
            <person name="Naranjo-Ortiz M."/>
            <person name="Looney B."/>
            <person name="Konkel Z."/>
            <person name="Slot J.C."/>
            <person name="Sakamoto Y."/>
            <person name="Steenwyk J.L."/>
            <person name="Rokas A."/>
            <person name="Carro J."/>
            <person name="Camarero S."/>
            <person name="Ferreira P."/>
            <person name="Molpeceres G."/>
            <person name="Ruiz-Duenas F.J."/>
            <person name="Serrano A."/>
            <person name="Henrissat B."/>
            <person name="Drula E."/>
            <person name="Hughes K.W."/>
            <person name="Mata J.L."/>
            <person name="Ishikawa N.K."/>
            <person name="Vargas-Isla R."/>
            <person name="Ushijima S."/>
            <person name="Smith C.A."/>
            <person name="Ahrendt S."/>
            <person name="Andreopoulos W."/>
            <person name="He G."/>
            <person name="Labutti K."/>
            <person name="Lipzen A."/>
            <person name="Ng V."/>
            <person name="Sandor L."/>
            <person name="Barry K."/>
            <person name="Martinez A.T."/>
            <person name="Xiao Y."/>
            <person name="Gibbons J.G."/>
            <person name="Terashima K."/>
            <person name="Hibbett D.S."/>
            <person name="Grigoriev I.V."/>
        </authorList>
    </citation>
    <scope>NUCLEOTIDE SEQUENCE</scope>
    <source>
        <strain evidence="1">TFB7829</strain>
    </source>
</reference>
<dbReference type="Gene3D" id="3.30.420.10">
    <property type="entry name" value="Ribonuclease H-like superfamily/Ribonuclease H"/>
    <property type="match status" value="1"/>
</dbReference>
<dbReference type="SUPFAM" id="SSF53098">
    <property type="entry name" value="Ribonuclease H-like"/>
    <property type="match status" value="1"/>
</dbReference>
<dbReference type="EMBL" id="MU803148">
    <property type="protein sequence ID" value="KAJ3978467.1"/>
    <property type="molecule type" value="Genomic_DNA"/>
</dbReference>
<evidence type="ECO:0000313" key="2">
    <source>
        <dbReference type="Proteomes" id="UP001163850"/>
    </source>
</evidence>
<feature type="non-terminal residue" evidence="1">
    <location>
        <position position="117"/>
    </location>
</feature>
<dbReference type="Proteomes" id="UP001163850">
    <property type="component" value="Unassembled WGS sequence"/>
</dbReference>
<dbReference type="AlphaFoldDB" id="A0AA38PMR7"/>
<dbReference type="GO" id="GO:0003676">
    <property type="term" value="F:nucleic acid binding"/>
    <property type="evidence" value="ECO:0007669"/>
    <property type="project" value="InterPro"/>
</dbReference>
<gene>
    <name evidence="1" type="ORF">F5890DRAFT_1371709</name>
</gene>
<protein>
    <recommendedName>
        <fullName evidence="3">Integrase catalytic domain-containing protein</fullName>
    </recommendedName>
</protein>